<dbReference type="GO" id="GO:0000786">
    <property type="term" value="C:nucleosome"/>
    <property type="evidence" value="ECO:0007669"/>
    <property type="project" value="InterPro"/>
</dbReference>
<protein>
    <submittedName>
        <fullName evidence="6">Histone domain-containing protein</fullName>
    </submittedName>
</protein>
<feature type="region of interest" description="Disordered" evidence="2">
    <location>
        <begin position="882"/>
        <end position="917"/>
    </location>
</feature>
<dbReference type="InterPro" id="IPR009072">
    <property type="entry name" value="Histone-fold"/>
</dbReference>
<accession>A0AAF5CZU8</accession>
<dbReference type="Pfam" id="PF00125">
    <property type="entry name" value="Histone"/>
    <property type="match status" value="1"/>
</dbReference>
<dbReference type="InterPro" id="IPR007125">
    <property type="entry name" value="H2A/H2B/H3"/>
</dbReference>
<feature type="compositionally biased region" description="Polar residues" evidence="2">
    <location>
        <begin position="1202"/>
        <end position="1215"/>
    </location>
</feature>
<keyword evidence="5" id="KW-1185">Reference proteome</keyword>
<keyword evidence="3" id="KW-0472">Membrane</keyword>
<evidence type="ECO:0000313" key="5">
    <source>
        <dbReference type="Proteomes" id="UP000035681"/>
    </source>
</evidence>
<feature type="compositionally biased region" description="Basic residues" evidence="2">
    <location>
        <begin position="892"/>
        <end position="917"/>
    </location>
</feature>
<dbReference type="PANTHER" id="PTHR23428">
    <property type="entry name" value="HISTONE H2B"/>
    <property type="match status" value="1"/>
</dbReference>
<feature type="compositionally biased region" description="Basic and acidic residues" evidence="2">
    <location>
        <begin position="1106"/>
        <end position="1115"/>
    </location>
</feature>
<evidence type="ECO:0000313" key="6">
    <source>
        <dbReference type="WBParaSite" id="TCONS_00004210.p1"/>
    </source>
</evidence>
<feature type="region of interest" description="Disordered" evidence="2">
    <location>
        <begin position="684"/>
        <end position="710"/>
    </location>
</feature>
<dbReference type="Gene3D" id="1.10.20.10">
    <property type="entry name" value="Histone, subunit A"/>
    <property type="match status" value="1"/>
</dbReference>
<feature type="region of interest" description="Disordered" evidence="2">
    <location>
        <begin position="583"/>
        <end position="605"/>
    </location>
</feature>
<dbReference type="AlphaFoldDB" id="A0AAF5CZU8"/>
<evidence type="ECO:0000256" key="3">
    <source>
        <dbReference type="SAM" id="Phobius"/>
    </source>
</evidence>
<sequence>IYCLLMSNLLNRTWNSFLGFFKKIFTKISPKKRKLYYDKSLSTSFNTSLNESSYIKNDSFYKRKIIRRRKAKKKGYSKEISKILKKIHCDLKLSKDGMNIMNSFIEDMFDRIVSELSTLIRINKRKTIQARDIEFAVKLLLPKKRLFYILIYLFYLIIINVGGNFNIYCPPDYVIVLNKIIDRTIQFGCHEAKFCQTSKYAKDCIYNDGRFSCIGENTFTSSLYQRPSDDLILHKCCTFWHQTKEMQRKLKLNLEEMNCFDYEFNFNNKTGFLELYTDTFNNNNNNNFDPLKIEKYFTNYDVLNDFTDNNEIIFVKKIQPKRNGYFLMLCKNECIKEDVNYKNQSLLNNFLSPSHYNVNGKDILSIKLKNQKKENINLHLKLGSDQKKKYKFLKTKSKEFKSGEWEDISQSVKVATFKKMINDLEKNFNQIKNGTKNVKLKNRISIFKVNSTKIILPPFNFLYQTDNRKPDSLFLLFEKERKLQNIKNKLSINGSIKSFSKPKIKQSQITILPNTTPSSENFFYFQTRQNGLKIKIIPEKSDEINPITTPTTPIPQNPQQNDDETLTIENLPIDVLMKIIQEHKGKQNNNPATTTTTTTPEPNDKKLKDEVLNLQKQLLLVLLKDKEENKSKESVLSLISKETLIKLLSGNEQKMTTTTTPEPTTTKQRVVLEFPKEILQLLLSANKNSKPDGSGRENNNSNEKEKNDEKISLSAVTLLKLLTANIKNQSKERKNKSDEEDKITTKNIPTTTLTTQKKVYKSMSIVRSDGGDSNEDVNENYSDEVEKTTKTIFSRRSRVKTTTKKSFSVDYEDESDEETKIKLTTQSKFKKRSTHTSRKKVTHNEDSDEYYDNKETTKHIRSTKKLNKTAAAVTILTSSESDELTTISTTKSTRKSKQRSRHSTTTHHKKNKKRINRRKSLIESLNTSQFLINLIPRLKETFGIEPQIHPTERKLNITPSRHNTTLEKLMASRSIGEIIKIVGQSISIYVDDISIWDLRYILYTSIWKMEIEDELLELNMTLEEFIDLLESKNIIVNVKNRCNWRKMTFRFNPTEENIHLFYQLSDTVEGIHDDYVLEKNLPEGYGNDLGVDEGSKSNGPLNGTTNKKEDDSKETDPIINIKGKTCFYGKEFEAENLFLPISGDNIAAEVDKKTYEYQASKEIQEQNESIMADLLTRKKVKVNLSDNNENFDPINRNKKSSKNILLTGDSSQPNDLNKKPSSESVPTTSANKKNDNENGFVEKHSILNELIPMQSFEEEVPEKRSLDKKEPGEERYCRDIIIEEYRRTKEKLVNYKNYCFAVKKVPMTKREIERIRMIEKDLFGGK</sequence>
<dbReference type="CDD" id="cd22910">
    <property type="entry name" value="HFD_H2B"/>
    <property type="match status" value="1"/>
</dbReference>
<name>A0AAF5CZU8_STRER</name>
<feature type="transmembrane region" description="Helical" evidence="3">
    <location>
        <begin position="146"/>
        <end position="168"/>
    </location>
</feature>
<feature type="region of interest" description="Disordered" evidence="2">
    <location>
        <begin position="1186"/>
        <end position="1239"/>
    </location>
</feature>
<feature type="region of interest" description="Disordered" evidence="2">
    <location>
        <begin position="1088"/>
        <end position="1115"/>
    </location>
</feature>
<dbReference type="GO" id="GO:0046982">
    <property type="term" value="F:protein heterodimerization activity"/>
    <property type="evidence" value="ECO:0007669"/>
    <property type="project" value="InterPro"/>
</dbReference>
<dbReference type="SUPFAM" id="SSF47113">
    <property type="entry name" value="Histone-fold"/>
    <property type="match status" value="1"/>
</dbReference>
<comment type="similarity">
    <text evidence="1">Belongs to the histone H2B family.</text>
</comment>
<evidence type="ECO:0000256" key="2">
    <source>
        <dbReference type="SAM" id="MobiDB-lite"/>
    </source>
</evidence>
<evidence type="ECO:0000259" key="4">
    <source>
        <dbReference type="Pfam" id="PF00125"/>
    </source>
</evidence>
<organism evidence="5 6">
    <name type="scientific">Strongyloides stercoralis</name>
    <name type="common">Threadworm</name>
    <dbReference type="NCBI Taxonomy" id="6248"/>
    <lineage>
        <taxon>Eukaryota</taxon>
        <taxon>Metazoa</taxon>
        <taxon>Ecdysozoa</taxon>
        <taxon>Nematoda</taxon>
        <taxon>Chromadorea</taxon>
        <taxon>Rhabditida</taxon>
        <taxon>Tylenchina</taxon>
        <taxon>Panagrolaimomorpha</taxon>
        <taxon>Strongyloidoidea</taxon>
        <taxon>Strongyloididae</taxon>
        <taxon>Strongyloides</taxon>
    </lineage>
</organism>
<dbReference type="InterPro" id="IPR000558">
    <property type="entry name" value="Histone_H2B"/>
</dbReference>
<proteinExistence type="inferred from homology"/>
<dbReference type="PRINTS" id="PR00621">
    <property type="entry name" value="HISTONEH2B"/>
</dbReference>
<dbReference type="GO" id="GO:0003677">
    <property type="term" value="F:DNA binding"/>
    <property type="evidence" value="ECO:0007669"/>
    <property type="project" value="InterPro"/>
</dbReference>
<dbReference type="GO" id="GO:0030527">
    <property type="term" value="F:structural constituent of chromatin"/>
    <property type="evidence" value="ECO:0007669"/>
    <property type="project" value="InterPro"/>
</dbReference>
<keyword evidence="3" id="KW-0812">Transmembrane</keyword>
<dbReference type="SMART" id="SM00427">
    <property type="entry name" value="H2B"/>
    <property type="match status" value="1"/>
</dbReference>
<dbReference type="WBParaSite" id="TCONS_00004210.p1">
    <property type="protein sequence ID" value="TCONS_00004210.p1"/>
    <property type="gene ID" value="XLOC_001342"/>
</dbReference>
<feature type="domain" description="Core Histone H2A/H2B/H3" evidence="4">
    <location>
        <begin position="65"/>
        <end position="139"/>
    </location>
</feature>
<evidence type="ECO:0000256" key="1">
    <source>
        <dbReference type="ARBA" id="ARBA00006846"/>
    </source>
</evidence>
<keyword evidence="3" id="KW-1133">Transmembrane helix</keyword>
<dbReference type="Proteomes" id="UP000035681">
    <property type="component" value="Unplaced"/>
</dbReference>
<feature type="compositionally biased region" description="Polar residues" evidence="2">
    <location>
        <begin position="1222"/>
        <end position="1231"/>
    </location>
</feature>
<reference evidence="6" key="1">
    <citation type="submission" date="2024-02" db="UniProtKB">
        <authorList>
            <consortium name="WormBaseParasite"/>
        </authorList>
    </citation>
    <scope>IDENTIFICATION</scope>
</reference>
<feature type="compositionally biased region" description="Polar residues" evidence="2">
    <location>
        <begin position="1096"/>
        <end position="1105"/>
    </location>
</feature>